<dbReference type="InterPro" id="IPR013785">
    <property type="entry name" value="Aldolase_TIM"/>
</dbReference>
<evidence type="ECO:0000313" key="2">
    <source>
        <dbReference type="EMBL" id="GHE70728.1"/>
    </source>
</evidence>
<dbReference type="PANTHER" id="PTHR35882:SF2">
    <property type="entry name" value="PELA"/>
    <property type="match status" value="1"/>
</dbReference>
<accession>A0ABQ3I9J4</accession>
<dbReference type="InterPro" id="IPR017853">
    <property type="entry name" value="GH"/>
</dbReference>
<dbReference type="PANTHER" id="PTHR35882">
    <property type="entry name" value="PELA"/>
    <property type="match status" value="1"/>
</dbReference>
<gene>
    <name evidence="2" type="ORF">GCM10011340_28050</name>
</gene>
<dbReference type="InterPro" id="IPR016062">
    <property type="entry name" value="TM1410-rel"/>
</dbReference>
<name>A0ABQ3I9J4_9BACT</name>
<dbReference type="SUPFAM" id="SSF51445">
    <property type="entry name" value="(Trans)glycosidases"/>
    <property type="match status" value="1"/>
</dbReference>
<evidence type="ECO:0000313" key="3">
    <source>
        <dbReference type="Proteomes" id="UP000658258"/>
    </source>
</evidence>
<feature type="domain" description="Glycoside-hydrolase family GH114 TIM-barrel" evidence="1">
    <location>
        <begin position="238"/>
        <end position="329"/>
    </location>
</feature>
<dbReference type="Proteomes" id="UP000658258">
    <property type="component" value="Unassembled WGS sequence"/>
</dbReference>
<comment type="caution">
    <text evidence="2">The sequence shown here is derived from an EMBL/GenBank/DDBJ whole genome shotgun (WGS) entry which is preliminary data.</text>
</comment>
<reference evidence="3" key="1">
    <citation type="journal article" date="2019" name="Int. J. Syst. Evol. Microbiol.">
        <title>The Global Catalogue of Microorganisms (GCM) 10K type strain sequencing project: providing services to taxonomists for standard genome sequencing and annotation.</title>
        <authorList>
            <consortium name="The Broad Institute Genomics Platform"/>
            <consortium name="The Broad Institute Genome Sequencing Center for Infectious Disease"/>
            <person name="Wu L."/>
            <person name="Ma J."/>
        </authorList>
    </citation>
    <scope>NUCLEOTIDE SEQUENCE [LARGE SCALE GENOMIC DNA]</scope>
    <source>
        <strain evidence="3">CGMCC 1.15111</strain>
    </source>
</reference>
<dbReference type="PRINTS" id="PR01545">
    <property type="entry name" value="THEMAYE10DUF"/>
</dbReference>
<dbReference type="Gene3D" id="3.20.20.70">
    <property type="entry name" value="Aldolase class I"/>
    <property type="match status" value="2"/>
</dbReference>
<sequence>MKKTVSILPIIFSLLGVFHTSETWNNSGAGRPSSDHTDYRQEMRNFVKNLSVYAKQQNADFLIIPQNGQELATSSGDASGVPYLDYLNAIDATGREDLFYGYSKDNKPTPSADQQYMLNLCLLFEKNGVEVLTTDYCHSKSKVNKSYRQNKRNDFISFAAHRRNLDEIPSYPSCVFNENSKDILRISEAKNFLYLLNYSNFRTKTALIEALAKTNYDLLILDLFFHDKPLSSGDLEKLKTKANGGKRLVVSYMSIGEAEDYRYYWQSEWQVGSPAWIKAENPDWEGNYKVNYWDKGWQQIIYGNDSSYLKKIIDAGFDGAYLDIIDAFEYFENHH</sequence>
<proteinExistence type="predicted"/>
<protein>
    <recommendedName>
        <fullName evidence="1">Glycoside-hydrolase family GH114 TIM-barrel domain-containing protein</fullName>
    </recommendedName>
</protein>
<keyword evidence="3" id="KW-1185">Reference proteome</keyword>
<dbReference type="EMBL" id="BNAG01000004">
    <property type="protein sequence ID" value="GHE70728.1"/>
    <property type="molecule type" value="Genomic_DNA"/>
</dbReference>
<evidence type="ECO:0000259" key="1">
    <source>
        <dbReference type="Pfam" id="PF03537"/>
    </source>
</evidence>
<dbReference type="RefSeq" id="WP_189630919.1">
    <property type="nucleotide sequence ID" value="NZ_BNAG01000004.1"/>
</dbReference>
<dbReference type="InterPro" id="IPR004352">
    <property type="entry name" value="GH114_TIM-barrel"/>
</dbReference>
<organism evidence="2 3">
    <name type="scientific">Roseivirga thermotolerans</name>
    <dbReference type="NCBI Taxonomy" id="1758176"/>
    <lineage>
        <taxon>Bacteria</taxon>
        <taxon>Pseudomonadati</taxon>
        <taxon>Bacteroidota</taxon>
        <taxon>Cytophagia</taxon>
        <taxon>Cytophagales</taxon>
        <taxon>Roseivirgaceae</taxon>
        <taxon>Roseivirga</taxon>
    </lineage>
</organism>
<dbReference type="Pfam" id="PF03537">
    <property type="entry name" value="Glyco_hydro_114"/>
    <property type="match status" value="1"/>
</dbReference>